<dbReference type="Proteomes" id="UP000661607">
    <property type="component" value="Unassembled WGS sequence"/>
</dbReference>
<keyword evidence="2" id="KW-1185">Reference proteome</keyword>
<name>A0ABR9KRY8_9ACTN</name>
<gene>
    <name evidence="1" type="ORF">H4W81_007274</name>
</gene>
<comment type="caution">
    <text evidence="1">The sequence shown here is derived from an EMBL/GenBank/DDBJ whole genome shotgun (WGS) entry which is preliminary data.</text>
</comment>
<protein>
    <submittedName>
        <fullName evidence="1">Uncharacterized protein</fullName>
    </submittedName>
</protein>
<sequence length="38" mass="4286">MRRSGIVGLQLREKARATMRSKVSDLLERDFTGPAPNQ</sequence>
<evidence type="ECO:0000313" key="1">
    <source>
        <dbReference type="EMBL" id="MBE1564495.1"/>
    </source>
</evidence>
<proteinExistence type="predicted"/>
<evidence type="ECO:0000313" key="2">
    <source>
        <dbReference type="Proteomes" id="UP000661607"/>
    </source>
</evidence>
<dbReference type="EMBL" id="JADBEF010000001">
    <property type="protein sequence ID" value="MBE1564495.1"/>
    <property type="molecule type" value="Genomic_DNA"/>
</dbReference>
<reference evidence="1 2" key="1">
    <citation type="submission" date="2020-10" db="EMBL/GenBank/DDBJ databases">
        <title>Sequencing the genomes of 1000 actinobacteria strains.</title>
        <authorList>
            <person name="Klenk H.-P."/>
        </authorList>
    </citation>
    <scope>NUCLEOTIDE SEQUENCE [LARGE SCALE GENOMIC DNA]</scope>
    <source>
        <strain evidence="1 2">DSM 43748</strain>
    </source>
</reference>
<organism evidence="1 2">
    <name type="scientific">Nonomuraea africana</name>
    <dbReference type="NCBI Taxonomy" id="46171"/>
    <lineage>
        <taxon>Bacteria</taxon>
        <taxon>Bacillati</taxon>
        <taxon>Actinomycetota</taxon>
        <taxon>Actinomycetes</taxon>
        <taxon>Streptosporangiales</taxon>
        <taxon>Streptosporangiaceae</taxon>
        <taxon>Nonomuraea</taxon>
    </lineage>
</organism>
<accession>A0ABR9KRY8</accession>